<protein>
    <submittedName>
        <fullName evidence="2">PEP-CTERM sorting domain-containing protein</fullName>
    </submittedName>
</protein>
<sequence length="183" mass="19376">MTDLGTLLTGGSVNLGDTVQGSFTYDSDLGSTDSVSLFSISIGSSFIASLAGNSSFFVTNDSGIPPNDRALLGGDFVSTPLNGNTTGAMQFGLFRNNVDGQLWNDTLLPDLADWTNITLADMNNSLQWMDFRLAGTTVFSDDQIRWDVRSFSVADVSQVPEPSILALLALGLTCVGFAGRKTA</sequence>
<name>A0A832N2L1_9GAMM</name>
<comment type="caution">
    <text evidence="2">The sequence shown here is derived from an EMBL/GenBank/DDBJ whole genome shotgun (WGS) entry which is preliminary data.</text>
</comment>
<reference evidence="2" key="1">
    <citation type="journal article" date="2020" name="mSystems">
        <title>Genome- and Community-Level Interaction Insights into Carbon Utilization and Element Cycling Functions of Hydrothermarchaeota in Hydrothermal Sediment.</title>
        <authorList>
            <person name="Zhou Z."/>
            <person name="Liu Y."/>
            <person name="Xu W."/>
            <person name="Pan J."/>
            <person name="Luo Z.H."/>
            <person name="Li M."/>
        </authorList>
    </citation>
    <scope>NUCLEOTIDE SEQUENCE [LARGE SCALE GENOMIC DNA]</scope>
    <source>
        <strain evidence="2">HyVt-505</strain>
    </source>
</reference>
<evidence type="ECO:0000259" key="1">
    <source>
        <dbReference type="Pfam" id="PF07589"/>
    </source>
</evidence>
<dbReference type="Proteomes" id="UP000885832">
    <property type="component" value="Unassembled WGS sequence"/>
</dbReference>
<dbReference type="NCBIfam" id="TIGR02595">
    <property type="entry name" value="PEP_CTERM"/>
    <property type="match status" value="1"/>
</dbReference>
<dbReference type="InterPro" id="IPR013424">
    <property type="entry name" value="Ice-binding_C"/>
</dbReference>
<feature type="domain" description="Ice-binding protein C-terminal" evidence="1">
    <location>
        <begin position="158"/>
        <end position="181"/>
    </location>
</feature>
<evidence type="ECO:0000313" key="2">
    <source>
        <dbReference type="EMBL" id="HHJ80055.1"/>
    </source>
</evidence>
<dbReference type="AlphaFoldDB" id="A0A832N2L1"/>
<organism evidence="2">
    <name type="scientific">Candidatus Tenderia electrophaga</name>
    <dbReference type="NCBI Taxonomy" id="1748243"/>
    <lineage>
        <taxon>Bacteria</taxon>
        <taxon>Pseudomonadati</taxon>
        <taxon>Pseudomonadota</taxon>
        <taxon>Gammaproteobacteria</taxon>
        <taxon>Candidatus Tenderiales</taxon>
        <taxon>Candidatus Tenderiaceae</taxon>
        <taxon>Candidatus Tenderia</taxon>
    </lineage>
</organism>
<dbReference type="Pfam" id="PF07589">
    <property type="entry name" value="PEP-CTERM"/>
    <property type="match status" value="1"/>
</dbReference>
<accession>A0A832N2L1</accession>
<gene>
    <name evidence="2" type="ORF">ENJ65_00310</name>
</gene>
<proteinExistence type="predicted"/>
<dbReference type="EMBL" id="DRNF01000020">
    <property type="protein sequence ID" value="HHJ80055.1"/>
    <property type="molecule type" value="Genomic_DNA"/>
</dbReference>